<evidence type="ECO:0000256" key="2">
    <source>
        <dbReference type="ARBA" id="ARBA00022670"/>
    </source>
</evidence>
<dbReference type="GO" id="GO:0006508">
    <property type="term" value="P:proteolysis"/>
    <property type="evidence" value="ECO:0007669"/>
    <property type="project" value="UniProtKB-KW"/>
</dbReference>
<dbReference type="Gene3D" id="3.40.395.10">
    <property type="entry name" value="Adenoviral Proteinase, Chain A"/>
    <property type="match status" value="1"/>
</dbReference>
<reference evidence="6 7" key="1">
    <citation type="submission" date="2019-01" db="EMBL/GenBank/DDBJ databases">
        <title>Sequencing of cultivated peanut Arachis hypogaea provides insights into genome evolution and oil improvement.</title>
        <authorList>
            <person name="Chen X."/>
        </authorList>
    </citation>
    <scope>NUCLEOTIDE SEQUENCE [LARGE SCALE GENOMIC DNA]</scope>
    <source>
        <strain evidence="7">cv. Fuhuasheng</strain>
        <tissue evidence="6">Leaves</tissue>
    </source>
</reference>
<evidence type="ECO:0000313" key="7">
    <source>
        <dbReference type="Proteomes" id="UP000289738"/>
    </source>
</evidence>
<dbReference type="AlphaFoldDB" id="A0A444Y5S1"/>
<evidence type="ECO:0000313" key="6">
    <source>
        <dbReference type="EMBL" id="RYQ97260.1"/>
    </source>
</evidence>
<comment type="caution">
    <text evidence="6">The sequence shown here is derived from an EMBL/GenBank/DDBJ whole genome shotgun (WGS) entry which is preliminary data.</text>
</comment>
<dbReference type="PROSITE" id="PS50600">
    <property type="entry name" value="ULP_PROTEASE"/>
    <property type="match status" value="1"/>
</dbReference>
<dbReference type="Pfam" id="PF02902">
    <property type="entry name" value="Peptidase_C48"/>
    <property type="match status" value="1"/>
</dbReference>
<keyword evidence="7" id="KW-1185">Reference proteome</keyword>
<keyword evidence="2" id="KW-0645">Protease</keyword>
<dbReference type="SUPFAM" id="SSF54001">
    <property type="entry name" value="Cysteine proteinases"/>
    <property type="match status" value="1"/>
</dbReference>
<keyword evidence="4" id="KW-0788">Thiol protease</keyword>
<dbReference type="Proteomes" id="UP000289738">
    <property type="component" value="Chromosome B08"/>
</dbReference>
<protein>
    <recommendedName>
        <fullName evidence="5">Ubiquitin-like protease family profile domain-containing protein</fullName>
    </recommendedName>
</protein>
<evidence type="ECO:0000259" key="5">
    <source>
        <dbReference type="PROSITE" id="PS50600"/>
    </source>
</evidence>
<evidence type="ECO:0000256" key="4">
    <source>
        <dbReference type="ARBA" id="ARBA00022807"/>
    </source>
</evidence>
<dbReference type="EMBL" id="SDMP01000018">
    <property type="protein sequence ID" value="RYQ97260.1"/>
    <property type="molecule type" value="Genomic_DNA"/>
</dbReference>
<dbReference type="PANTHER" id="PTHR12606:SF141">
    <property type="entry name" value="GH15225P-RELATED"/>
    <property type="match status" value="1"/>
</dbReference>
<evidence type="ECO:0000256" key="1">
    <source>
        <dbReference type="ARBA" id="ARBA00005234"/>
    </source>
</evidence>
<name>A0A444Y5S1_ARAHY</name>
<dbReference type="PANTHER" id="PTHR12606">
    <property type="entry name" value="SENTRIN/SUMO-SPECIFIC PROTEASE"/>
    <property type="match status" value="1"/>
</dbReference>
<evidence type="ECO:0000256" key="3">
    <source>
        <dbReference type="ARBA" id="ARBA00022801"/>
    </source>
</evidence>
<comment type="similarity">
    <text evidence="1">Belongs to the peptidase C48 family.</text>
</comment>
<dbReference type="GO" id="GO:0016926">
    <property type="term" value="P:protein desumoylation"/>
    <property type="evidence" value="ECO:0007669"/>
    <property type="project" value="TreeGrafter"/>
</dbReference>
<organism evidence="6 7">
    <name type="scientific">Arachis hypogaea</name>
    <name type="common">Peanut</name>
    <dbReference type="NCBI Taxonomy" id="3818"/>
    <lineage>
        <taxon>Eukaryota</taxon>
        <taxon>Viridiplantae</taxon>
        <taxon>Streptophyta</taxon>
        <taxon>Embryophyta</taxon>
        <taxon>Tracheophyta</taxon>
        <taxon>Spermatophyta</taxon>
        <taxon>Magnoliopsida</taxon>
        <taxon>eudicotyledons</taxon>
        <taxon>Gunneridae</taxon>
        <taxon>Pentapetalae</taxon>
        <taxon>rosids</taxon>
        <taxon>fabids</taxon>
        <taxon>Fabales</taxon>
        <taxon>Fabaceae</taxon>
        <taxon>Papilionoideae</taxon>
        <taxon>50 kb inversion clade</taxon>
        <taxon>dalbergioids sensu lato</taxon>
        <taxon>Dalbergieae</taxon>
        <taxon>Pterocarpus clade</taxon>
        <taxon>Arachis</taxon>
    </lineage>
</organism>
<sequence>MRKTCNLQRSFLQGVHSFTTTTTIQIWTGMTCHMEVLVPNDHCSGTRKTLMTIMSDKPIISDQIVLSPKQNCVGTMRYIKDNFMGDLANLHKIFVPVYLNGHWFLIVVNLLHETVRYLDSFKKSTLMTERKSVINNVLNYLENFLSDKNFDETPSFRNIQFSKYKFNEPAVPQQSAKSNNCGIWVAQWMHLNRFWSLDNKTWMHLALDFVNDFNNSKRDIIVELAVIDWNKKMQQSVLQTFRILVAFN</sequence>
<keyword evidence="3" id="KW-0378">Hydrolase</keyword>
<gene>
    <name evidence="6" type="ORF">Ahy_B08g093288</name>
</gene>
<dbReference type="GO" id="GO:0005634">
    <property type="term" value="C:nucleus"/>
    <property type="evidence" value="ECO:0007669"/>
    <property type="project" value="TreeGrafter"/>
</dbReference>
<dbReference type="GO" id="GO:0016929">
    <property type="term" value="F:deSUMOylase activity"/>
    <property type="evidence" value="ECO:0007669"/>
    <property type="project" value="TreeGrafter"/>
</dbReference>
<dbReference type="InterPro" id="IPR038765">
    <property type="entry name" value="Papain-like_cys_pep_sf"/>
</dbReference>
<accession>A0A444Y5S1</accession>
<dbReference type="InterPro" id="IPR003653">
    <property type="entry name" value="Peptidase_C48_C"/>
</dbReference>
<proteinExistence type="inferred from homology"/>
<feature type="domain" description="Ubiquitin-like protease family profile" evidence="5">
    <location>
        <begin position="1"/>
        <end position="192"/>
    </location>
</feature>